<dbReference type="KEGG" id="ffu:CLAFUR5_05673"/>
<evidence type="ECO:0000313" key="4">
    <source>
        <dbReference type="EMBL" id="UJO17650.1"/>
    </source>
</evidence>
<keyword evidence="1" id="KW-0479">Metal-binding</keyword>
<organism evidence="4 5">
    <name type="scientific">Passalora fulva</name>
    <name type="common">Tomato leaf mold</name>
    <name type="synonym">Cladosporium fulvum</name>
    <dbReference type="NCBI Taxonomy" id="5499"/>
    <lineage>
        <taxon>Eukaryota</taxon>
        <taxon>Fungi</taxon>
        <taxon>Dikarya</taxon>
        <taxon>Ascomycota</taxon>
        <taxon>Pezizomycotina</taxon>
        <taxon>Dothideomycetes</taxon>
        <taxon>Dothideomycetidae</taxon>
        <taxon>Mycosphaerellales</taxon>
        <taxon>Mycosphaerellaceae</taxon>
        <taxon>Fulvia</taxon>
    </lineage>
</organism>
<dbReference type="Gene3D" id="3.30.40.10">
    <property type="entry name" value="Zinc/RING finger domain, C3HC4 (zinc finger)"/>
    <property type="match status" value="1"/>
</dbReference>
<dbReference type="SUPFAM" id="SSF57850">
    <property type="entry name" value="RING/U-box"/>
    <property type="match status" value="1"/>
</dbReference>
<dbReference type="AlphaFoldDB" id="A0A9Q8LHV1"/>
<feature type="compositionally biased region" description="Basic and acidic residues" evidence="2">
    <location>
        <begin position="867"/>
        <end position="882"/>
    </location>
</feature>
<dbReference type="OrthoDB" id="1711136at2759"/>
<dbReference type="RefSeq" id="XP_047762016.1">
    <property type="nucleotide sequence ID" value="XM_047904821.1"/>
</dbReference>
<sequence>MGTLTAGLPRLEHYCEHKLPTSCRLSSIGECCACYDSRAHSASYRTYVDGVGYVLRGTRWQSYCWCCKTFWENRVEASALRPAQTRIPEVPDQSAFLRRWYDFHRGYRVVSRDDGSEERVAVLGEDLRDVSPGFLPRTIEELRAGRERSEMEERERDMARQQHTVAESQQNQPGPTLEDTLDQLFQAASSEEERQHQPVTRPTVQSSMRSDADRANIHAQIMTPAASRNREYQARRIAALRRELNRMRNGIERVISGLRDLGENVPDHTEASARLLQLGHTLDNISDVPLSERLSTDHAQRTISSVDALSENLSTTQSDRTLAGMQARVEEARQQVNEAQRNREQAASELDVADQEHRASQSRLRALQDNMRSTENYMRLFGTREEMAAQGENYESPIGGMFTRAMERFRAAEEVRREERTLRQVLEGEDRVETDEALRRLASLQMREADVWGVPHEVNSQVAHQRGHQQHNGESSHNDHLQDYQALLDQQARELDSSGTAELHGTASNFPLSMLAGVAIDRASNLARTSAESPTNVAEQREAVPPTPAIVAGPPGHSLNPDPAINNDHGLDALFMLNGMLHFEDLSSMGAFLPIRNLPSDVSATAVIRRLIQSVEGNSLDEADAVYLKSLIQDEDIIWAVGLPTERNRRRRARGEHVTFTPDASAMAAAMSPGGQAIVHDIEIMAECFQMSAQVRRRSGVSGPAEMFSRLQAGRRDSEDRAILASMLQDPQTLQLCEQIHGQHNSQEQNERQAALRQELRDTARQGNHSRAELDVQRRATGVSTALAASRLAMGDSPAALFERLANRDDATRAAYRRLQDNGFNPARDELMATRSMTARRFREPELTAQPDFTGDFADEDEDDAADERVGLDARDSGRPEEPMTEEEMTVLLDCRICYSQRATICTLPCGHLTMCKWCSDQHSPVMAHDHTRPRRAANCPVCRKQIRQKVKVIRA</sequence>
<accession>A0A9Q8LHV1</accession>
<dbReference type="InterPro" id="IPR013083">
    <property type="entry name" value="Znf_RING/FYVE/PHD"/>
</dbReference>
<feature type="compositionally biased region" description="Polar residues" evidence="2">
    <location>
        <begin position="197"/>
        <end position="209"/>
    </location>
</feature>
<feature type="compositionally biased region" description="Acidic residues" evidence="2">
    <location>
        <begin position="857"/>
        <end position="866"/>
    </location>
</feature>
<keyword evidence="1" id="KW-0863">Zinc-finger</keyword>
<gene>
    <name evidence="4" type="ORF">CLAFUR5_05673</name>
</gene>
<dbReference type="EMBL" id="CP090167">
    <property type="protein sequence ID" value="UJO17650.1"/>
    <property type="molecule type" value="Genomic_DNA"/>
</dbReference>
<proteinExistence type="predicted"/>
<evidence type="ECO:0000256" key="2">
    <source>
        <dbReference type="SAM" id="MobiDB-lite"/>
    </source>
</evidence>
<reference evidence="4" key="1">
    <citation type="submission" date="2021-12" db="EMBL/GenBank/DDBJ databases">
        <authorList>
            <person name="Zaccaron A."/>
            <person name="Stergiopoulos I."/>
        </authorList>
    </citation>
    <scope>NUCLEOTIDE SEQUENCE</scope>
    <source>
        <strain evidence="4">Race5_Kim</strain>
    </source>
</reference>
<dbReference type="Proteomes" id="UP000756132">
    <property type="component" value="Chromosome 5"/>
</dbReference>
<dbReference type="GeneID" id="71985551"/>
<feature type="region of interest" description="Disordered" evidence="2">
    <location>
        <begin position="842"/>
        <end position="885"/>
    </location>
</feature>
<feature type="domain" description="RING-type" evidence="3">
    <location>
        <begin position="895"/>
        <end position="944"/>
    </location>
</feature>
<dbReference type="InterPro" id="IPR001841">
    <property type="entry name" value="Znf_RING"/>
</dbReference>
<reference evidence="4" key="2">
    <citation type="journal article" date="2022" name="Microb. Genom.">
        <title>A chromosome-scale genome assembly of the tomato pathogen Cladosporium fulvum reveals a compartmentalized genome architecture and the presence of a dispensable chromosome.</title>
        <authorList>
            <person name="Zaccaron A.Z."/>
            <person name="Chen L.H."/>
            <person name="Samaras A."/>
            <person name="Stergiopoulos I."/>
        </authorList>
    </citation>
    <scope>NUCLEOTIDE SEQUENCE</scope>
    <source>
        <strain evidence="4">Race5_Kim</strain>
    </source>
</reference>
<evidence type="ECO:0000256" key="1">
    <source>
        <dbReference type="PROSITE-ProRule" id="PRU00175"/>
    </source>
</evidence>
<protein>
    <recommendedName>
        <fullName evidence="3">RING-type domain-containing protein</fullName>
    </recommendedName>
</protein>
<keyword evidence="5" id="KW-1185">Reference proteome</keyword>
<name>A0A9Q8LHV1_PASFU</name>
<feature type="compositionally biased region" description="Basic and acidic residues" evidence="2">
    <location>
        <begin position="139"/>
        <end position="160"/>
    </location>
</feature>
<dbReference type="PROSITE" id="PS50089">
    <property type="entry name" value="ZF_RING_2"/>
    <property type="match status" value="1"/>
</dbReference>
<evidence type="ECO:0000313" key="5">
    <source>
        <dbReference type="Proteomes" id="UP000756132"/>
    </source>
</evidence>
<feature type="compositionally biased region" description="Polar residues" evidence="2">
    <location>
        <begin position="161"/>
        <end position="174"/>
    </location>
</feature>
<dbReference type="Pfam" id="PF13920">
    <property type="entry name" value="zf-C3HC4_3"/>
    <property type="match status" value="1"/>
</dbReference>
<feature type="region of interest" description="Disordered" evidence="2">
    <location>
        <begin position="345"/>
        <end position="364"/>
    </location>
</feature>
<keyword evidence="1" id="KW-0862">Zinc</keyword>
<dbReference type="SMART" id="SM00184">
    <property type="entry name" value="RING"/>
    <property type="match status" value="1"/>
</dbReference>
<feature type="region of interest" description="Disordered" evidence="2">
    <location>
        <begin position="139"/>
        <end position="211"/>
    </location>
</feature>
<dbReference type="GO" id="GO:0008270">
    <property type="term" value="F:zinc ion binding"/>
    <property type="evidence" value="ECO:0007669"/>
    <property type="project" value="UniProtKB-KW"/>
</dbReference>
<evidence type="ECO:0000259" key="3">
    <source>
        <dbReference type="PROSITE" id="PS50089"/>
    </source>
</evidence>